<gene>
    <name evidence="4" type="ORF">DCF25_20095</name>
</gene>
<protein>
    <recommendedName>
        <fullName evidence="2">Antitoxin</fullName>
    </recommendedName>
</protein>
<dbReference type="Pfam" id="PF02604">
    <property type="entry name" value="PhdYeFM_antitox"/>
    <property type="match status" value="1"/>
</dbReference>
<proteinExistence type="inferred from homology"/>
<comment type="caution">
    <text evidence="4">The sequence shown here is derived from an EMBL/GenBank/DDBJ whole genome shotgun (WGS) entry which is preliminary data.</text>
</comment>
<dbReference type="Gene3D" id="3.40.1620.10">
    <property type="entry name" value="YefM-like domain"/>
    <property type="match status" value="1"/>
</dbReference>
<reference evidence="5" key="1">
    <citation type="submission" date="2018-04" db="EMBL/GenBank/DDBJ databases">
        <authorList>
            <person name="Cornet L."/>
        </authorList>
    </citation>
    <scope>NUCLEOTIDE SEQUENCE [LARGE SCALE GENOMIC DNA]</scope>
</reference>
<evidence type="ECO:0000313" key="4">
    <source>
        <dbReference type="EMBL" id="PZO11121.1"/>
    </source>
</evidence>
<accession>A0A2W4VG32</accession>
<dbReference type="Proteomes" id="UP000249354">
    <property type="component" value="Unassembled WGS sequence"/>
</dbReference>
<dbReference type="PANTHER" id="PTHR33713">
    <property type="entry name" value="ANTITOXIN YAFN-RELATED"/>
    <property type="match status" value="1"/>
</dbReference>
<comment type="similarity">
    <text evidence="1 2">Belongs to the phD/YefM antitoxin family.</text>
</comment>
<evidence type="ECO:0000256" key="1">
    <source>
        <dbReference type="ARBA" id="ARBA00009981"/>
    </source>
</evidence>
<sequence length="90" mass="10443">MDTVSVNKFRDTLKDCVEKVISDHHPIKVTRRNGKDFVVVSAEDWEREQETLYILQNSSLMQQISKAMESHRQEEGYSPSSQEMDEILGI</sequence>
<dbReference type="InterPro" id="IPR051405">
    <property type="entry name" value="phD/YefM_antitoxin"/>
</dbReference>
<evidence type="ECO:0000256" key="3">
    <source>
        <dbReference type="SAM" id="MobiDB-lite"/>
    </source>
</evidence>
<dbReference type="NCBIfam" id="TIGR01552">
    <property type="entry name" value="phd_fam"/>
    <property type="match status" value="1"/>
</dbReference>
<reference evidence="4 5" key="2">
    <citation type="submission" date="2018-06" db="EMBL/GenBank/DDBJ databases">
        <title>Metagenomic assembly of (sub)arctic Cyanobacteria and their associated microbiome from non-axenic cultures.</title>
        <authorList>
            <person name="Baurain D."/>
        </authorList>
    </citation>
    <scope>NUCLEOTIDE SEQUENCE [LARGE SCALE GENOMIC DNA]</scope>
    <source>
        <strain evidence="4">ULC129bin1</strain>
    </source>
</reference>
<comment type="function">
    <text evidence="2">Antitoxin component of a type II toxin-antitoxin (TA) system.</text>
</comment>
<evidence type="ECO:0000313" key="5">
    <source>
        <dbReference type="Proteomes" id="UP000249354"/>
    </source>
</evidence>
<dbReference type="AlphaFoldDB" id="A0A2W4VG32"/>
<feature type="region of interest" description="Disordered" evidence="3">
    <location>
        <begin position="68"/>
        <end position="90"/>
    </location>
</feature>
<evidence type="ECO:0000256" key="2">
    <source>
        <dbReference type="RuleBase" id="RU362080"/>
    </source>
</evidence>
<dbReference type="SUPFAM" id="SSF143120">
    <property type="entry name" value="YefM-like"/>
    <property type="match status" value="1"/>
</dbReference>
<dbReference type="EMBL" id="QBMC01000203">
    <property type="protein sequence ID" value="PZO11121.1"/>
    <property type="molecule type" value="Genomic_DNA"/>
</dbReference>
<organism evidence="4 5">
    <name type="scientific">Leptolyngbya foveolarum</name>
    <dbReference type="NCBI Taxonomy" id="47253"/>
    <lineage>
        <taxon>Bacteria</taxon>
        <taxon>Bacillati</taxon>
        <taxon>Cyanobacteriota</taxon>
        <taxon>Cyanophyceae</taxon>
        <taxon>Leptolyngbyales</taxon>
        <taxon>Leptolyngbyaceae</taxon>
        <taxon>Leptolyngbya group</taxon>
        <taxon>Leptolyngbya</taxon>
    </lineage>
</organism>
<name>A0A2W4VG32_9CYAN</name>
<dbReference type="InterPro" id="IPR006442">
    <property type="entry name" value="Antitoxin_Phd/YefM"/>
</dbReference>
<dbReference type="InterPro" id="IPR036165">
    <property type="entry name" value="YefM-like_sf"/>
</dbReference>
<dbReference type="PANTHER" id="PTHR33713:SF6">
    <property type="entry name" value="ANTITOXIN YEFM"/>
    <property type="match status" value="1"/>
</dbReference>